<gene>
    <name evidence="2" type="ORF">MMF98_09105</name>
</gene>
<organism evidence="2 3">
    <name type="scientific">Variovorax terrae</name>
    <dbReference type="NCBI Taxonomy" id="2923278"/>
    <lineage>
        <taxon>Bacteria</taxon>
        <taxon>Pseudomonadati</taxon>
        <taxon>Pseudomonadota</taxon>
        <taxon>Betaproteobacteria</taxon>
        <taxon>Burkholderiales</taxon>
        <taxon>Comamonadaceae</taxon>
        <taxon>Variovorax</taxon>
    </lineage>
</organism>
<dbReference type="Gene3D" id="3.90.226.10">
    <property type="entry name" value="2-enoyl-CoA Hydratase, Chain A, domain 1"/>
    <property type="match status" value="1"/>
</dbReference>
<dbReference type="InterPro" id="IPR014748">
    <property type="entry name" value="Enoyl-CoA_hydra_C"/>
</dbReference>
<comment type="caution">
    <text evidence="2">The sequence shown here is derived from an EMBL/GenBank/DDBJ whole genome shotgun (WGS) entry which is preliminary data.</text>
</comment>
<dbReference type="InterPro" id="IPR001753">
    <property type="entry name" value="Enoyl-CoA_hydra/iso"/>
</dbReference>
<keyword evidence="3" id="KW-1185">Reference proteome</keyword>
<dbReference type="PANTHER" id="PTHR43459">
    <property type="entry name" value="ENOYL-COA HYDRATASE"/>
    <property type="match status" value="1"/>
</dbReference>
<reference evidence="2" key="1">
    <citation type="submission" date="2022-03" db="EMBL/GenBank/DDBJ databases">
        <authorList>
            <person name="Woo C.Y."/>
        </authorList>
    </citation>
    <scope>NUCLEOTIDE SEQUENCE</scope>
    <source>
        <strain evidence="2">CYS-02</strain>
    </source>
</reference>
<dbReference type="GO" id="GO:0003824">
    <property type="term" value="F:catalytic activity"/>
    <property type="evidence" value="ECO:0007669"/>
    <property type="project" value="UniProtKB-ARBA"/>
</dbReference>
<proteinExistence type="inferred from homology"/>
<dbReference type="CDD" id="cd06558">
    <property type="entry name" value="crotonase-like"/>
    <property type="match status" value="1"/>
</dbReference>
<dbReference type="Proteomes" id="UP001139447">
    <property type="component" value="Unassembled WGS sequence"/>
</dbReference>
<evidence type="ECO:0000313" key="3">
    <source>
        <dbReference type="Proteomes" id="UP001139447"/>
    </source>
</evidence>
<dbReference type="RefSeq" id="WP_243305959.1">
    <property type="nucleotide sequence ID" value="NZ_JALGBI010000001.1"/>
</dbReference>
<dbReference type="AlphaFoldDB" id="A0A9X1VWU4"/>
<protein>
    <submittedName>
        <fullName evidence="2">Enoyl-CoA hydratase-related protein</fullName>
    </submittedName>
</protein>
<dbReference type="Pfam" id="PF00378">
    <property type="entry name" value="ECH_1"/>
    <property type="match status" value="1"/>
</dbReference>
<name>A0A9X1VWU4_9BURK</name>
<comment type="similarity">
    <text evidence="1">Belongs to the enoyl-CoA hydratase/isomerase family.</text>
</comment>
<dbReference type="PANTHER" id="PTHR43459:SF3">
    <property type="entry name" value="ENOYL-COA HYDRATASE ECHA15 (ENOYL HYDRASE) (UNSATURATED ACYL-COA HYDRATASE) (CROTONASE)-RELATED"/>
    <property type="match status" value="1"/>
</dbReference>
<evidence type="ECO:0000313" key="2">
    <source>
        <dbReference type="EMBL" id="MCJ0763367.1"/>
    </source>
</evidence>
<accession>A0A9X1VWU4</accession>
<dbReference type="Gene3D" id="1.10.12.10">
    <property type="entry name" value="Lyase 2-enoyl-coa Hydratase, Chain A, domain 2"/>
    <property type="match status" value="1"/>
</dbReference>
<dbReference type="SUPFAM" id="SSF52096">
    <property type="entry name" value="ClpP/crotonase"/>
    <property type="match status" value="1"/>
</dbReference>
<dbReference type="EMBL" id="JALGBI010000001">
    <property type="protein sequence ID" value="MCJ0763367.1"/>
    <property type="molecule type" value="Genomic_DNA"/>
</dbReference>
<sequence length="255" mass="26814">MNHSSYETLAFSQDGAVLTVKLNRPQTLNAVSSQLHTELSRVFADIAADSTVDAVVLTGEGRAFSAGGDLEWFRTITGPQLDTLFVEARKIIVDLVDLPQPIIAAVNGAAAGLGATLALFCDVVYVAEGAKIADPHVRVGITAGDGGAAIWPLLVGPARAKEYLMTGDSLTATEAERIGLVNKVLPASEVLPAAQALAKRLAQGSRPAVRSTKLSVNKLVRDAVSLVLDTSLALEKECFGTPFHKQAIEAFSKKP</sequence>
<evidence type="ECO:0000256" key="1">
    <source>
        <dbReference type="ARBA" id="ARBA00005254"/>
    </source>
</evidence>
<dbReference type="InterPro" id="IPR029045">
    <property type="entry name" value="ClpP/crotonase-like_dom_sf"/>
</dbReference>